<keyword evidence="3" id="KW-0539">Nucleus</keyword>
<feature type="domain" description="Zn(2)-C6 fungal-type" evidence="6">
    <location>
        <begin position="18"/>
        <end position="47"/>
    </location>
</feature>
<dbReference type="InterPro" id="IPR002328">
    <property type="entry name" value="ADH_Zn_CS"/>
</dbReference>
<dbReference type="PANTHER" id="PTHR46910">
    <property type="entry name" value="TRANSCRIPTION FACTOR PDR1"/>
    <property type="match status" value="1"/>
</dbReference>
<keyword evidence="1 4" id="KW-0479">Metal-binding</keyword>
<name>A0AAD6UA47_9AGAR</name>
<dbReference type="PROSITE" id="PS00463">
    <property type="entry name" value="ZN2_CY6_FUNGAL_1"/>
    <property type="match status" value="1"/>
</dbReference>
<accession>A0AAD6UA47</accession>
<comment type="cofactor">
    <cofactor evidence="4">
        <name>Zn(2+)</name>
        <dbReference type="ChEBI" id="CHEBI:29105"/>
    </cofactor>
</comment>
<evidence type="ECO:0000256" key="2">
    <source>
        <dbReference type="ARBA" id="ARBA00023002"/>
    </source>
</evidence>
<feature type="region of interest" description="Disordered" evidence="5">
    <location>
        <begin position="601"/>
        <end position="625"/>
    </location>
</feature>
<dbReference type="InterPro" id="IPR013149">
    <property type="entry name" value="ADH-like_C"/>
</dbReference>
<dbReference type="SMART" id="SM00906">
    <property type="entry name" value="Fungal_trans"/>
    <property type="match status" value="1"/>
</dbReference>
<reference evidence="7" key="1">
    <citation type="submission" date="2023-03" db="EMBL/GenBank/DDBJ databases">
        <title>Massive genome expansion in bonnet fungi (Mycena s.s.) driven by repeated elements and novel gene families across ecological guilds.</title>
        <authorList>
            <consortium name="Lawrence Berkeley National Laboratory"/>
            <person name="Harder C.B."/>
            <person name="Miyauchi S."/>
            <person name="Viragh M."/>
            <person name="Kuo A."/>
            <person name="Thoen E."/>
            <person name="Andreopoulos B."/>
            <person name="Lu D."/>
            <person name="Skrede I."/>
            <person name="Drula E."/>
            <person name="Henrissat B."/>
            <person name="Morin E."/>
            <person name="Kohler A."/>
            <person name="Barry K."/>
            <person name="LaButti K."/>
            <person name="Morin E."/>
            <person name="Salamov A."/>
            <person name="Lipzen A."/>
            <person name="Mereny Z."/>
            <person name="Hegedus B."/>
            <person name="Baldrian P."/>
            <person name="Stursova M."/>
            <person name="Weitz H."/>
            <person name="Taylor A."/>
            <person name="Grigoriev I.V."/>
            <person name="Nagy L.G."/>
            <person name="Martin F."/>
            <person name="Kauserud H."/>
        </authorList>
    </citation>
    <scope>NUCLEOTIDE SEQUENCE</scope>
    <source>
        <strain evidence="7">CBHHK173m</strain>
    </source>
</reference>
<dbReference type="SMART" id="SM00829">
    <property type="entry name" value="PKS_ER"/>
    <property type="match status" value="1"/>
</dbReference>
<dbReference type="InterPro" id="IPR036864">
    <property type="entry name" value="Zn2-C6_fun-type_DNA-bd_sf"/>
</dbReference>
<organism evidence="7 8">
    <name type="scientific">Mycena belliarum</name>
    <dbReference type="NCBI Taxonomy" id="1033014"/>
    <lineage>
        <taxon>Eukaryota</taxon>
        <taxon>Fungi</taxon>
        <taxon>Dikarya</taxon>
        <taxon>Basidiomycota</taxon>
        <taxon>Agaricomycotina</taxon>
        <taxon>Agaricomycetes</taxon>
        <taxon>Agaricomycetidae</taxon>
        <taxon>Agaricales</taxon>
        <taxon>Marasmiineae</taxon>
        <taxon>Mycenaceae</taxon>
        <taxon>Mycena</taxon>
    </lineage>
</organism>
<dbReference type="InterPro" id="IPR007219">
    <property type="entry name" value="XnlR_reg_dom"/>
</dbReference>
<dbReference type="Pfam" id="PF00172">
    <property type="entry name" value="Zn_clus"/>
    <property type="match status" value="1"/>
</dbReference>
<dbReference type="InterPro" id="IPR011032">
    <property type="entry name" value="GroES-like_sf"/>
</dbReference>
<dbReference type="SUPFAM" id="SSF51735">
    <property type="entry name" value="NAD(P)-binding Rossmann-fold domains"/>
    <property type="match status" value="1"/>
</dbReference>
<dbReference type="PANTHER" id="PTHR46910:SF38">
    <property type="entry name" value="ZN(2)-C6 FUNGAL-TYPE DOMAIN-CONTAINING PROTEIN"/>
    <property type="match status" value="1"/>
</dbReference>
<comment type="caution">
    <text evidence="7">The sequence shown here is derived from an EMBL/GenBank/DDBJ whole genome shotgun (WGS) entry which is preliminary data.</text>
</comment>
<protein>
    <recommendedName>
        <fullName evidence="6">Zn(2)-C6 fungal-type domain-containing protein</fullName>
    </recommendedName>
</protein>
<dbReference type="AlphaFoldDB" id="A0AAD6UA47"/>
<dbReference type="SUPFAM" id="SSF57701">
    <property type="entry name" value="Zn2/Cys6 DNA-binding domain"/>
    <property type="match status" value="1"/>
</dbReference>
<evidence type="ECO:0000313" key="8">
    <source>
        <dbReference type="Proteomes" id="UP001222325"/>
    </source>
</evidence>
<dbReference type="Pfam" id="PF04082">
    <property type="entry name" value="Fungal_trans"/>
    <property type="match status" value="1"/>
</dbReference>
<dbReference type="Pfam" id="PF08240">
    <property type="entry name" value="ADH_N"/>
    <property type="match status" value="1"/>
</dbReference>
<keyword evidence="2" id="KW-0560">Oxidoreductase</keyword>
<dbReference type="InterPro" id="IPR036291">
    <property type="entry name" value="NAD(P)-bd_dom_sf"/>
</dbReference>
<dbReference type="InterPro" id="IPR020843">
    <property type="entry name" value="ER"/>
</dbReference>
<dbReference type="Gene3D" id="4.10.240.10">
    <property type="entry name" value="Zn(2)-C6 fungal-type DNA-binding domain"/>
    <property type="match status" value="1"/>
</dbReference>
<dbReference type="SUPFAM" id="SSF50129">
    <property type="entry name" value="GroES-like"/>
    <property type="match status" value="1"/>
</dbReference>
<evidence type="ECO:0000256" key="1">
    <source>
        <dbReference type="ARBA" id="ARBA00022723"/>
    </source>
</evidence>
<keyword evidence="8" id="KW-1185">Reference proteome</keyword>
<dbReference type="GO" id="GO:0003677">
    <property type="term" value="F:DNA binding"/>
    <property type="evidence" value="ECO:0007669"/>
    <property type="project" value="InterPro"/>
</dbReference>
<dbReference type="InterPro" id="IPR001138">
    <property type="entry name" value="Zn2Cys6_DnaBD"/>
</dbReference>
<comment type="similarity">
    <text evidence="4">Belongs to the zinc-containing alcohol dehydrogenase family.</text>
</comment>
<keyword evidence="4" id="KW-0862">Zinc</keyword>
<dbReference type="PROSITE" id="PS50048">
    <property type="entry name" value="ZN2_CY6_FUNGAL_2"/>
    <property type="match status" value="1"/>
</dbReference>
<dbReference type="Gene3D" id="3.90.180.10">
    <property type="entry name" value="Medium-chain alcohol dehydrogenases, catalytic domain"/>
    <property type="match status" value="1"/>
</dbReference>
<evidence type="ECO:0000256" key="3">
    <source>
        <dbReference type="ARBA" id="ARBA00023242"/>
    </source>
</evidence>
<proteinExistence type="inferred from homology"/>
<dbReference type="Proteomes" id="UP001222325">
    <property type="component" value="Unassembled WGS sequence"/>
</dbReference>
<evidence type="ECO:0000313" key="7">
    <source>
        <dbReference type="EMBL" id="KAJ7092960.1"/>
    </source>
</evidence>
<dbReference type="Pfam" id="PF00107">
    <property type="entry name" value="ADH_zinc_N"/>
    <property type="match status" value="1"/>
</dbReference>
<dbReference type="GO" id="GO:0016491">
    <property type="term" value="F:oxidoreductase activity"/>
    <property type="evidence" value="ECO:0007669"/>
    <property type="project" value="UniProtKB-KW"/>
</dbReference>
<dbReference type="GO" id="GO:0006351">
    <property type="term" value="P:DNA-templated transcription"/>
    <property type="evidence" value="ECO:0007669"/>
    <property type="project" value="InterPro"/>
</dbReference>
<dbReference type="Gene3D" id="3.40.50.720">
    <property type="entry name" value="NAD(P)-binding Rossmann-like Domain"/>
    <property type="match status" value="1"/>
</dbReference>
<evidence type="ECO:0000256" key="4">
    <source>
        <dbReference type="RuleBase" id="RU361277"/>
    </source>
</evidence>
<dbReference type="EMBL" id="JARJCN010000017">
    <property type="protein sequence ID" value="KAJ7092960.1"/>
    <property type="molecule type" value="Genomic_DNA"/>
</dbReference>
<sequence length="863" mass="93723">MSTAENGLVAKRRKGHRPCDICRRKKRRCDGKDPCAFCVQRELSCTYQDRTVNRSRNSYVQSIGGRLQTVESMLQSNGPSSSPASYAGPAVELATCAIRRLNDPFPAPHSDDLTFLELSDNLQALSLNNHGDCGFQGKSSQAMLVKAAMDLKSSYGLPRTSVRLPTTWRIKQWEDERPAQSPHFNFPPDDLMRTLLGLYFEHINLMIPLLHRPTFERAVAAGMHLRDAGFGGTVLLVCAVGARYQTDGPSGSAGWEWFDQVELAGNPLRGQPTLYDLQCYCLAVEFLERASGPRACWTLVGFAIRLGQDIGAHRMKMNMRAPTPEEELEKRAYWILVLFDTHLSGALGRSIAIHSSEFDLAPPIMCDDEYWEADAGRPAFTQPADTPSHVDFFACQLSLGKILAYALRILYSTNRSKTLMGLRDPGWEAKIVIEFDSALNVWFDSIPAHLRWDPAGPADVFFDQAAALHCSYYLAQILIHRPFIPAVRRSAGASEPTPFPSLAICNNAARACANVAEIQQRRRPRHPLLFAQTAAFTSGIVLLLNIWGAHRTGVGVDADLSDVHRCTRVLRASKAYWPSAGHLLDTLEQLVKLHDVPPAPSRHGAAVHDPSPFVPSEEPRDHLEDTAPPAWSSYACGVCHTDVFLLSGVSVDPRTYVMGHEISGVPVLLGPQVDSAKIMLGKLYCVLISANTGGGAVVLDTLGLGLDGGYAEYVIADAAGLIPVPDGVSAEAAAAASDAGVTSYHAVKNTAGVTTGTKVLIFGIGGLGHLAVQFAKHLGATVYVCDFKPEARQLALELGADRAFDLIELTNATAAGFTVDTTIDFIANSRTFNLAMAALSGNDVKFPATCKLVMVLRRSEGYA</sequence>
<evidence type="ECO:0000259" key="6">
    <source>
        <dbReference type="PROSITE" id="PS50048"/>
    </source>
</evidence>
<dbReference type="GO" id="GO:0008270">
    <property type="term" value="F:zinc ion binding"/>
    <property type="evidence" value="ECO:0007669"/>
    <property type="project" value="InterPro"/>
</dbReference>
<dbReference type="SMART" id="SM00066">
    <property type="entry name" value="GAL4"/>
    <property type="match status" value="1"/>
</dbReference>
<dbReference type="CDD" id="cd12148">
    <property type="entry name" value="fungal_TF_MHR"/>
    <property type="match status" value="1"/>
</dbReference>
<dbReference type="CDD" id="cd00067">
    <property type="entry name" value="GAL4"/>
    <property type="match status" value="1"/>
</dbReference>
<evidence type="ECO:0000256" key="5">
    <source>
        <dbReference type="SAM" id="MobiDB-lite"/>
    </source>
</evidence>
<dbReference type="InterPro" id="IPR013154">
    <property type="entry name" value="ADH-like_N"/>
</dbReference>
<dbReference type="GO" id="GO:0000981">
    <property type="term" value="F:DNA-binding transcription factor activity, RNA polymerase II-specific"/>
    <property type="evidence" value="ECO:0007669"/>
    <property type="project" value="InterPro"/>
</dbReference>
<dbReference type="PROSITE" id="PS00059">
    <property type="entry name" value="ADH_ZINC"/>
    <property type="match status" value="1"/>
</dbReference>
<gene>
    <name evidence="7" type="ORF">B0H15DRAFT_833086</name>
</gene>
<dbReference type="InterPro" id="IPR050987">
    <property type="entry name" value="AtrR-like"/>
</dbReference>